<gene>
    <name evidence="1" type="ORF">NK125_09165</name>
</gene>
<proteinExistence type="predicted"/>
<organism evidence="1 2">
    <name type="scientific">Aequitasia blattaphilus</name>
    <dbReference type="NCBI Taxonomy" id="2949332"/>
    <lineage>
        <taxon>Bacteria</taxon>
        <taxon>Bacillati</taxon>
        <taxon>Bacillota</taxon>
        <taxon>Clostridia</taxon>
        <taxon>Lachnospirales</taxon>
        <taxon>Lachnospiraceae</taxon>
        <taxon>Aequitasia</taxon>
    </lineage>
</organism>
<keyword evidence="2" id="KW-1185">Reference proteome</keyword>
<sequence>AELRNLIKQYDEMLNKNWGLATKEQKARIKKLKADATVAKNTADKLTADNKSFELLEALNNVMSGGDGSEQGGDNQ</sequence>
<dbReference type="EMBL" id="JAMZFW010000012">
    <property type="protein sequence ID" value="MCP1102582.1"/>
    <property type="molecule type" value="Genomic_DNA"/>
</dbReference>
<comment type="caution">
    <text evidence="1">The sequence shown here is derived from an EMBL/GenBank/DDBJ whole genome shotgun (WGS) entry which is preliminary data.</text>
</comment>
<dbReference type="Proteomes" id="UP001523566">
    <property type="component" value="Unassembled WGS sequence"/>
</dbReference>
<reference evidence="1 2" key="1">
    <citation type="journal article" date="2022" name="Genome Biol. Evol.">
        <title>Host diet, physiology and behaviors set the stage for Lachnospiraceae cladogenesis.</title>
        <authorList>
            <person name="Vera-Ponce De Leon A."/>
            <person name="Schneider M."/>
            <person name="Jahnes B.C."/>
            <person name="Sadowski V."/>
            <person name="Camuy-Velez L.A."/>
            <person name="Duan J."/>
            <person name="Sabree Z.L."/>
        </authorList>
    </citation>
    <scope>NUCLEOTIDE SEQUENCE [LARGE SCALE GENOMIC DNA]</scope>
    <source>
        <strain evidence="1 2">PAL113</strain>
    </source>
</reference>
<evidence type="ECO:0000313" key="2">
    <source>
        <dbReference type="Proteomes" id="UP001523566"/>
    </source>
</evidence>
<evidence type="ECO:0000313" key="1">
    <source>
        <dbReference type="EMBL" id="MCP1102582.1"/>
    </source>
</evidence>
<feature type="non-terminal residue" evidence="1">
    <location>
        <position position="1"/>
    </location>
</feature>
<name>A0ABT1E9T3_9FIRM</name>
<accession>A0ABT1E9T3</accession>
<protein>
    <submittedName>
        <fullName evidence="1">Uncharacterized protein</fullName>
    </submittedName>
</protein>